<comment type="caution">
    <text evidence="10">The sequence shown here is derived from an EMBL/GenBank/DDBJ whole genome shotgun (WGS) entry which is preliminary data.</text>
</comment>
<organism evidence="10">
    <name type="scientific">Oscillatoriales cyanobacterium SpSt-418</name>
    <dbReference type="NCBI Taxonomy" id="2282169"/>
    <lineage>
        <taxon>Bacteria</taxon>
        <taxon>Bacillati</taxon>
        <taxon>Cyanobacteriota</taxon>
        <taxon>Cyanophyceae</taxon>
        <taxon>Oscillatoriophycideae</taxon>
        <taxon>Oscillatoriales</taxon>
    </lineage>
</organism>
<proteinExistence type="inferred from homology"/>
<evidence type="ECO:0000256" key="7">
    <source>
        <dbReference type="RuleBase" id="RU003879"/>
    </source>
</evidence>
<keyword evidence="3" id="KW-1003">Cell membrane</keyword>
<dbReference type="Pfam" id="PF02472">
    <property type="entry name" value="ExbD"/>
    <property type="match status" value="1"/>
</dbReference>
<accession>A0A7C3KED0</accession>
<evidence type="ECO:0000256" key="2">
    <source>
        <dbReference type="ARBA" id="ARBA00005811"/>
    </source>
</evidence>
<evidence type="ECO:0000256" key="8">
    <source>
        <dbReference type="SAM" id="MobiDB-lite"/>
    </source>
</evidence>
<evidence type="ECO:0000256" key="4">
    <source>
        <dbReference type="ARBA" id="ARBA00022692"/>
    </source>
</evidence>
<feature type="region of interest" description="Disordered" evidence="8">
    <location>
        <begin position="136"/>
        <end position="213"/>
    </location>
</feature>
<dbReference type="InterPro" id="IPR003400">
    <property type="entry name" value="ExbD"/>
</dbReference>
<feature type="compositionally biased region" description="Polar residues" evidence="8">
    <location>
        <begin position="136"/>
        <end position="150"/>
    </location>
</feature>
<keyword evidence="7" id="KW-0813">Transport</keyword>
<keyword evidence="6 9" id="KW-0472">Membrane</keyword>
<reference evidence="10" key="1">
    <citation type="journal article" date="2020" name="mSystems">
        <title>Genome- and Community-Level Interaction Insights into Carbon Utilization and Element Cycling Functions of Hydrothermarchaeota in Hydrothermal Sediment.</title>
        <authorList>
            <person name="Zhou Z."/>
            <person name="Liu Y."/>
            <person name="Xu W."/>
            <person name="Pan J."/>
            <person name="Luo Z.H."/>
            <person name="Li M."/>
        </authorList>
    </citation>
    <scope>NUCLEOTIDE SEQUENCE [LARGE SCALE GENOMIC DNA]</scope>
    <source>
        <strain evidence="10">SpSt-418</strain>
    </source>
</reference>
<feature type="compositionally biased region" description="Basic and acidic residues" evidence="8">
    <location>
        <begin position="191"/>
        <end position="201"/>
    </location>
</feature>
<dbReference type="GO" id="GO:0022857">
    <property type="term" value="F:transmembrane transporter activity"/>
    <property type="evidence" value="ECO:0007669"/>
    <property type="project" value="InterPro"/>
</dbReference>
<dbReference type="GO" id="GO:0015031">
    <property type="term" value="P:protein transport"/>
    <property type="evidence" value="ECO:0007669"/>
    <property type="project" value="UniProtKB-KW"/>
</dbReference>
<evidence type="ECO:0000256" key="5">
    <source>
        <dbReference type="ARBA" id="ARBA00022989"/>
    </source>
</evidence>
<comment type="subcellular location">
    <subcellularLocation>
        <location evidence="1">Cell membrane</location>
        <topology evidence="1">Single-pass membrane protein</topology>
    </subcellularLocation>
    <subcellularLocation>
        <location evidence="7">Cell membrane</location>
        <topology evidence="7">Single-pass type II membrane protein</topology>
    </subcellularLocation>
</comment>
<evidence type="ECO:0000313" key="10">
    <source>
        <dbReference type="EMBL" id="HFM97847.1"/>
    </source>
</evidence>
<sequence length="213" mass="23293">MKIHLDSPAEEAQIQVVPLIDVIFCILIFFILAALQFTRQQGIELELPKAQTSTTPAREMLVVTITPSGSKLVNENPQPFDNLQLRQILQEYRRQQPQGLLVLNASRNALYDEVVQVLDLMREVGGDRVALATLPAENNQPGLDSNQQDPNLVPVPGQTLPTLPPGDGYSIPLTPGSGRSLDTLPSLAPELKPERRSRSESSSEEPAGSESAR</sequence>
<feature type="transmembrane region" description="Helical" evidence="9">
    <location>
        <begin position="12"/>
        <end position="35"/>
    </location>
</feature>
<keyword evidence="7" id="KW-0653">Protein transport</keyword>
<dbReference type="AlphaFoldDB" id="A0A7C3KED0"/>
<comment type="similarity">
    <text evidence="2 7">Belongs to the ExbD/TolR family.</text>
</comment>
<dbReference type="PANTHER" id="PTHR30558:SF3">
    <property type="entry name" value="BIOPOLYMER TRANSPORT PROTEIN EXBD-RELATED"/>
    <property type="match status" value="1"/>
</dbReference>
<dbReference type="GO" id="GO:0005886">
    <property type="term" value="C:plasma membrane"/>
    <property type="evidence" value="ECO:0007669"/>
    <property type="project" value="UniProtKB-SubCell"/>
</dbReference>
<dbReference type="Gene3D" id="3.30.420.270">
    <property type="match status" value="1"/>
</dbReference>
<feature type="compositionally biased region" description="Low complexity" evidence="8">
    <location>
        <begin position="204"/>
        <end position="213"/>
    </location>
</feature>
<evidence type="ECO:0000256" key="3">
    <source>
        <dbReference type="ARBA" id="ARBA00022475"/>
    </source>
</evidence>
<protein>
    <submittedName>
        <fullName evidence="10">Biopolymer transporter ExbD</fullName>
    </submittedName>
</protein>
<dbReference type="PANTHER" id="PTHR30558">
    <property type="entry name" value="EXBD MEMBRANE COMPONENT OF PMF-DRIVEN MACROMOLECULE IMPORT SYSTEM"/>
    <property type="match status" value="1"/>
</dbReference>
<evidence type="ECO:0000256" key="9">
    <source>
        <dbReference type="SAM" id="Phobius"/>
    </source>
</evidence>
<name>A0A7C3KED0_9CYAN</name>
<gene>
    <name evidence="10" type="ORF">ENR64_08765</name>
</gene>
<evidence type="ECO:0000256" key="1">
    <source>
        <dbReference type="ARBA" id="ARBA00004162"/>
    </source>
</evidence>
<keyword evidence="4 7" id="KW-0812">Transmembrane</keyword>
<evidence type="ECO:0000256" key="6">
    <source>
        <dbReference type="ARBA" id="ARBA00023136"/>
    </source>
</evidence>
<keyword evidence="5 9" id="KW-1133">Transmembrane helix</keyword>
<dbReference type="EMBL" id="DSRU01000114">
    <property type="protein sequence ID" value="HFM97847.1"/>
    <property type="molecule type" value="Genomic_DNA"/>
</dbReference>